<evidence type="ECO:0000313" key="2">
    <source>
        <dbReference type="EMBL" id="MEL0611376.1"/>
    </source>
</evidence>
<protein>
    <recommendedName>
        <fullName evidence="1">Aconitase A/isopropylmalate dehydratase small subunit swivel domain-containing protein</fullName>
    </recommendedName>
</protein>
<evidence type="ECO:0000259" key="1">
    <source>
        <dbReference type="Pfam" id="PF00694"/>
    </source>
</evidence>
<dbReference type="Proteomes" id="UP001377160">
    <property type="component" value="Unassembled WGS sequence"/>
</dbReference>
<feature type="non-terminal residue" evidence="2">
    <location>
        <position position="74"/>
    </location>
</feature>
<name>A0ABU9FYQ8_9VIBR</name>
<dbReference type="Pfam" id="PF00694">
    <property type="entry name" value="Aconitase_C"/>
    <property type="match status" value="1"/>
</dbReference>
<dbReference type="Gene3D" id="3.20.19.10">
    <property type="entry name" value="Aconitase, domain 4"/>
    <property type="match status" value="1"/>
</dbReference>
<reference evidence="2 3" key="1">
    <citation type="submission" date="2024-02" db="EMBL/GenBank/DDBJ databases">
        <title>Bacteria isolated from the canopy kelp, Nereocystis luetkeana.</title>
        <authorList>
            <person name="Pfister C.A."/>
            <person name="Younker I.T."/>
            <person name="Light S.H."/>
        </authorList>
    </citation>
    <scope>NUCLEOTIDE SEQUENCE [LARGE SCALE GENOMIC DNA]</scope>
    <source>
        <strain evidence="2 3">TI.1.15</strain>
    </source>
</reference>
<dbReference type="SUPFAM" id="SSF52016">
    <property type="entry name" value="LeuD/IlvD-like"/>
    <property type="match status" value="1"/>
</dbReference>
<gene>
    <name evidence="2" type="ORF">V8Z71_24150</name>
</gene>
<organism evidence="2 3">
    <name type="scientific">Vibrio echinoideorum</name>
    <dbReference type="NCBI Taxonomy" id="2100116"/>
    <lineage>
        <taxon>Bacteria</taxon>
        <taxon>Pseudomonadati</taxon>
        <taxon>Pseudomonadota</taxon>
        <taxon>Gammaproteobacteria</taxon>
        <taxon>Vibrionales</taxon>
        <taxon>Vibrionaceae</taxon>
        <taxon>Vibrio</taxon>
    </lineage>
</organism>
<evidence type="ECO:0000313" key="3">
    <source>
        <dbReference type="Proteomes" id="UP001377160"/>
    </source>
</evidence>
<dbReference type="InterPro" id="IPR006249">
    <property type="entry name" value="Aconitase/IRP2"/>
</dbReference>
<dbReference type="RefSeq" id="WP_341636238.1">
    <property type="nucleotide sequence ID" value="NZ_JBANDX010000189.1"/>
</dbReference>
<accession>A0ABU9FYQ8</accession>
<feature type="domain" description="Aconitase A/isopropylmalate dehydratase small subunit swivel" evidence="1">
    <location>
        <begin position="2"/>
        <end position="28"/>
    </location>
</feature>
<keyword evidence="3" id="KW-1185">Reference proteome</keyword>
<proteinExistence type="predicted"/>
<dbReference type="InterPro" id="IPR000573">
    <property type="entry name" value="AconitaseA/IPMdHydase_ssu_swvl"/>
</dbReference>
<feature type="non-terminal residue" evidence="2">
    <location>
        <position position="1"/>
    </location>
</feature>
<dbReference type="PANTHER" id="PTHR11670">
    <property type="entry name" value="ACONITASE/IRON-RESPONSIVE ELEMENT FAMILY MEMBER"/>
    <property type="match status" value="1"/>
</dbReference>
<dbReference type="EMBL" id="JBANDX010000189">
    <property type="protein sequence ID" value="MEL0611376.1"/>
    <property type="molecule type" value="Genomic_DNA"/>
</dbReference>
<comment type="caution">
    <text evidence="2">The sequence shown here is derived from an EMBL/GenBank/DDBJ whole genome shotgun (WGS) entry which is preliminary data.</text>
</comment>
<dbReference type="InterPro" id="IPR015928">
    <property type="entry name" value="Aconitase/3IPM_dehydase_swvl"/>
</dbReference>
<sequence length="74" mass="7987">EVIVAAGFERIHRPNLVGMGVLTLQFKAGTERNTLELAGTELYDVYGDIAAGTDLALVITRKTGQKLDVPVTCR</sequence>